<dbReference type="PANTHER" id="PTHR31223">
    <property type="entry name" value="LOG FAMILY PROTEIN YJL055W"/>
    <property type="match status" value="1"/>
</dbReference>
<dbReference type="GO" id="GO:0016799">
    <property type="term" value="F:hydrolase activity, hydrolyzing N-glycosyl compounds"/>
    <property type="evidence" value="ECO:0007669"/>
    <property type="project" value="TreeGrafter"/>
</dbReference>
<reference evidence="2" key="1">
    <citation type="submission" date="2020-05" db="EMBL/GenBank/DDBJ databases">
        <authorList>
            <person name="Chiriac C."/>
            <person name="Salcher M."/>
            <person name="Ghai R."/>
            <person name="Kavagutti S V."/>
        </authorList>
    </citation>
    <scope>NUCLEOTIDE SEQUENCE</scope>
</reference>
<dbReference type="InterPro" id="IPR005269">
    <property type="entry name" value="LOG"/>
</dbReference>
<evidence type="ECO:0000313" key="1">
    <source>
        <dbReference type="EMBL" id="CAB4534930.1"/>
    </source>
</evidence>
<dbReference type="NCBIfam" id="TIGR00730">
    <property type="entry name" value="Rossman fold protein, TIGR00730 family"/>
    <property type="match status" value="1"/>
</dbReference>
<dbReference type="EMBL" id="CAEZVG010000002">
    <property type="protein sequence ID" value="CAB4616941.1"/>
    <property type="molecule type" value="Genomic_DNA"/>
</dbReference>
<dbReference type="Pfam" id="PF03641">
    <property type="entry name" value="Lysine_decarbox"/>
    <property type="match status" value="1"/>
</dbReference>
<dbReference type="AlphaFoldDB" id="A0A6J6HSE6"/>
<dbReference type="SUPFAM" id="SSF102405">
    <property type="entry name" value="MCP/YpsA-like"/>
    <property type="match status" value="1"/>
</dbReference>
<dbReference type="GO" id="GO:0009691">
    <property type="term" value="P:cytokinin biosynthetic process"/>
    <property type="evidence" value="ECO:0007669"/>
    <property type="project" value="InterPro"/>
</dbReference>
<gene>
    <name evidence="1" type="ORF">UFOPK1440_00055</name>
    <name evidence="2" type="ORF">UFOPK1946_00129</name>
</gene>
<evidence type="ECO:0000313" key="2">
    <source>
        <dbReference type="EMBL" id="CAB4616941.1"/>
    </source>
</evidence>
<dbReference type="PANTHER" id="PTHR31223:SF70">
    <property type="entry name" value="LOG FAMILY PROTEIN YJL055W"/>
    <property type="match status" value="1"/>
</dbReference>
<dbReference type="InterPro" id="IPR031100">
    <property type="entry name" value="LOG_fam"/>
</dbReference>
<dbReference type="Gene3D" id="3.40.50.450">
    <property type="match status" value="1"/>
</dbReference>
<dbReference type="EMBL" id="CAEZSP010000001">
    <property type="protein sequence ID" value="CAB4534930.1"/>
    <property type="molecule type" value="Genomic_DNA"/>
</dbReference>
<sequence length="183" mass="20072">MRIAVYCSSSSQIDEKFIDFAFNLGAAIADAGFDLVSGGGYVSSMGAISRGARSKGGKTIGIIPQRLVDIEFADHDNDELVVVDSMRSRKGKIEELADAFIALPGGLGTLEELIEIWVGRYLGFHSKPIVILDPEGVYRKLHELVIELEDLHFVKPGMRDLVLWATAIDEAIDFINAHHQDSK</sequence>
<accession>A0A6J6HSE6</accession>
<organism evidence="2">
    <name type="scientific">freshwater metagenome</name>
    <dbReference type="NCBI Taxonomy" id="449393"/>
    <lineage>
        <taxon>unclassified sequences</taxon>
        <taxon>metagenomes</taxon>
        <taxon>ecological metagenomes</taxon>
    </lineage>
</organism>
<name>A0A6J6HSE6_9ZZZZ</name>
<protein>
    <submittedName>
        <fullName evidence="2">Unannotated protein</fullName>
    </submittedName>
</protein>
<proteinExistence type="predicted"/>
<dbReference type="GO" id="GO:0005829">
    <property type="term" value="C:cytosol"/>
    <property type="evidence" value="ECO:0007669"/>
    <property type="project" value="TreeGrafter"/>
</dbReference>